<dbReference type="PROSITE" id="PS50853">
    <property type="entry name" value="FN3"/>
    <property type="match status" value="1"/>
</dbReference>
<dbReference type="InterPro" id="IPR032881">
    <property type="entry name" value="Oberon-like_PHD"/>
</dbReference>
<feature type="compositionally biased region" description="Polar residues" evidence="6">
    <location>
        <begin position="567"/>
        <end position="588"/>
    </location>
</feature>
<keyword evidence="3" id="KW-0863">Zinc-finger</keyword>
<accession>A0AA38CCT1</accession>
<protein>
    <recommendedName>
        <fullName evidence="7">Fibronectin type-III domain-containing protein</fullName>
    </recommendedName>
</protein>
<feature type="domain" description="Fibronectin type-III" evidence="7">
    <location>
        <begin position="323"/>
        <end position="419"/>
    </location>
</feature>
<dbReference type="GO" id="GO:0008270">
    <property type="term" value="F:zinc ion binding"/>
    <property type="evidence" value="ECO:0007669"/>
    <property type="project" value="UniProtKB-KW"/>
</dbReference>
<keyword evidence="2" id="KW-0479">Metal-binding</keyword>
<dbReference type="EMBL" id="JAHRHJ020000010">
    <property type="protein sequence ID" value="KAH9297555.1"/>
    <property type="molecule type" value="Genomic_DNA"/>
</dbReference>
<evidence type="ECO:0000313" key="8">
    <source>
        <dbReference type="EMBL" id="KAH9297555.1"/>
    </source>
</evidence>
<dbReference type="SUPFAM" id="SSF49265">
    <property type="entry name" value="Fibronectin type III"/>
    <property type="match status" value="1"/>
</dbReference>
<evidence type="ECO:0000256" key="5">
    <source>
        <dbReference type="ARBA" id="ARBA00023242"/>
    </source>
</evidence>
<evidence type="ECO:0000256" key="3">
    <source>
        <dbReference type="ARBA" id="ARBA00022771"/>
    </source>
</evidence>
<sequence>MLEKHDLVYEIAKWPEGASEILQSWTRREILQILCAEMGKERKYTGLSKCKIIEQLLRLVSSKEAIQHEAKAVTPLQSSVANGKTFRRQRKREHPLRLTAATHTSSSPEEKSIDNSLVCKNLACRAILSPEDVFCKRCSCCICHQFDDNKDPSLWLVCTSEPPYEGDSCGMSCHVECALKHDRSTFSKDRLFMQLDGSYCCMSCGKVNGLIGCWRKQLVIAKDARRVDILCFRISLSYRLLNGTVQFRELHEIVGRAAKKLEEEVGPISGVSARMARGIVSRLSSGLEVQKLCAMAIEEADAMLLGVFQSRANVHFRGDLVPIASRIEFDDISSTSVVVVLNEINRKSSEDVTGYKLWHRKMEERSYSEEPTRVMFRTERRSRVLNLQPSTEYIFKIVSFTKKGLLGYTESRCCTRSEDKNHRNVDSRTGELRISGKLGSETFSSISTEEEILLNDGASNLKVRDLGKVLLAASAPKQDSNGSFECLEKDLSTKHVQYCEKPQFCSNMTFYSIDHNVNATLTPQFKASKNKNTGCNIIESADPEDAHGDSVSALDEERAMVETGLVQTSHVQADSQRDSTNSSDNNQVMDLPKNDNENHSKVTLLEEASNDNEFSMPPQSEMDVIPFDCSHPVLPISICKGDDPGTGILRNGHTKPNGKSENWAVKPIKEVAAGEPQAGGSRKRSNRYADLHNCDRTVPNGVHKSSLDSPGSLEKNYEYCVKMIRWLECEGHIQKEFRVKFLTWLSLRATSQERRIVSVFVDTMLDDPASLAGQLVDTFSEAVYSKRAKVLRNGFCSKLWH</sequence>
<dbReference type="Pfam" id="PF07227">
    <property type="entry name" value="PHD_Oberon"/>
    <property type="match status" value="1"/>
</dbReference>
<dbReference type="Gene3D" id="2.60.40.10">
    <property type="entry name" value="Immunoglobulins"/>
    <property type="match status" value="1"/>
</dbReference>
<dbReference type="InterPro" id="IPR013783">
    <property type="entry name" value="Ig-like_fold"/>
</dbReference>
<keyword evidence="9" id="KW-1185">Reference proteome</keyword>
<dbReference type="Pfam" id="PF23380">
    <property type="entry name" value="VIN3_C"/>
    <property type="match status" value="1"/>
</dbReference>
<dbReference type="InterPro" id="IPR044514">
    <property type="entry name" value="VIN3-like"/>
</dbReference>
<proteinExistence type="predicted"/>
<reference evidence="8 9" key="1">
    <citation type="journal article" date="2021" name="Nat. Plants">
        <title>The Taxus genome provides insights into paclitaxel biosynthesis.</title>
        <authorList>
            <person name="Xiong X."/>
            <person name="Gou J."/>
            <person name="Liao Q."/>
            <person name="Li Y."/>
            <person name="Zhou Q."/>
            <person name="Bi G."/>
            <person name="Li C."/>
            <person name="Du R."/>
            <person name="Wang X."/>
            <person name="Sun T."/>
            <person name="Guo L."/>
            <person name="Liang H."/>
            <person name="Lu P."/>
            <person name="Wu Y."/>
            <person name="Zhang Z."/>
            <person name="Ro D.K."/>
            <person name="Shang Y."/>
            <person name="Huang S."/>
            <person name="Yan J."/>
        </authorList>
    </citation>
    <scope>NUCLEOTIDE SEQUENCE [LARGE SCALE GENOMIC DNA]</scope>
    <source>
        <strain evidence="8">Ta-2019</strain>
    </source>
</reference>
<evidence type="ECO:0000256" key="6">
    <source>
        <dbReference type="SAM" id="MobiDB-lite"/>
    </source>
</evidence>
<evidence type="ECO:0000256" key="4">
    <source>
        <dbReference type="ARBA" id="ARBA00022833"/>
    </source>
</evidence>
<organism evidence="8 9">
    <name type="scientific">Taxus chinensis</name>
    <name type="common">Chinese yew</name>
    <name type="synonym">Taxus wallichiana var. chinensis</name>
    <dbReference type="NCBI Taxonomy" id="29808"/>
    <lineage>
        <taxon>Eukaryota</taxon>
        <taxon>Viridiplantae</taxon>
        <taxon>Streptophyta</taxon>
        <taxon>Embryophyta</taxon>
        <taxon>Tracheophyta</taxon>
        <taxon>Spermatophyta</taxon>
        <taxon>Pinopsida</taxon>
        <taxon>Pinidae</taxon>
        <taxon>Conifers II</taxon>
        <taxon>Cupressales</taxon>
        <taxon>Taxaceae</taxon>
        <taxon>Taxus</taxon>
    </lineage>
</organism>
<evidence type="ECO:0000259" key="7">
    <source>
        <dbReference type="PROSITE" id="PS50853"/>
    </source>
</evidence>
<evidence type="ECO:0000256" key="2">
    <source>
        <dbReference type="ARBA" id="ARBA00022723"/>
    </source>
</evidence>
<dbReference type="Pfam" id="PF23376">
    <property type="entry name" value="Fn3_VIN3"/>
    <property type="match status" value="1"/>
</dbReference>
<feature type="region of interest" description="Disordered" evidence="6">
    <location>
        <begin position="567"/>
        <end position="597"/>
    </location>
</feature>
<evidence type="ECO:0000256" key="1">
    <source>
        <dbReference type="ARBA" id="ARBA00004123"/>
    </source>
</evidence>
<dbReference type="InterPro" id="IPR003961">
    <property type="entry name" value="FN3_dom"/>
</dbReference>
<dbReference type="CDD" id="cd00063">
    <property type="entry name" value="FN3"/>
    <property type="match status" value="1"/>
</dbReference>
<dbReference type="GO" id="GO:0010048">
    <property type="term" value="P:vernalization response"/>
    <property type="evidence" value="ECO:0007669"/>
    <property type="project" value="InterPro"/>
</dbReference>
<keyword evidence="5" id="KW-0539">Nucleus</keyword>
<dbReference type="PANTHER" id="PTHR46286">
    <property type="entry name" value="VIN3-LIKE PROTEIN 2-RELATED"/>
    <property type="match status" value="1"/>
</dbReference>
<dbReference type="OMA" id="SENWAVK"/>
<comment type="subcellular location">
    <subcellularLocation>
        <location evidence="1">Nucleus</location>
    </subcellularLocation>
</comment>
<name>A0AA38CCT1_TAXCH</name>
<keyword evidence="4" id="KW-0862">Zinc</keyword>
<dbReference type="GO" id="GO:0005634">
    <property type="term" value="C:nucleus"/>
    <property type="evidence" value="ECO:0007669"/>
    <property type="project" value="UniProtKB-SubCell"/>
</dbReference>
<dbReference type="PANTHER" id="PTHR46286:SF2">
    <property type="entry name" value="VIN3-LIKE PROTEIN 2"/>
    <property type="match status" value="1"/>
</dbReference>
<dbReference type="AlphaFoldDB" id="A0AA38CCT1"/>
<dbReference type="InterPro" id="IPR056990">
    <property type="entry name" value="VIN3-like_C"/>
</dbReference>
<dbReference type="InterPro" id="IPR058585">
    <property type="entry name" value="Fn3_VIN3"/>
</dbReference>
<gene>
    <name evidence="8" type="ORF">KI387_029237</name>
</gene>
<dbReference type="GO" id="GO:0040029">
    <property type="term" value="P:epigenetic regulation of gene expression"/>
    <property type="evidence" value="ECO:0007669"/>
    <property type="project" value="InterPro"/>
</dbReference>
<dbReference type="InterPro" id="IPR036116">
    <property type="entry name" value="FN3_sf"/>
</dbReference>
<comment type="caution">
    <text evidence="8">The sequence shown here is derived from an EMBL/GenBank/DDBJ whole genome shotgun (WGS) entry which is preliminary data.</text>
</comment>
<dbReference type="CDD" id="cd15521">
    <property type="entry name" value="PHD_VIN3_plant"/>
    <property type="match status" value="1"/>
</dbReference>
<evidence type="ECO:0000313" key="9">
    <source>
        <dbReference type="Proteomes" id="UP000824469"/>
    </source>
</evidence>
<dbReference type="Proteomes" id="UP000824469">
    <property type="component" value="Unassembled WGS sequence"/>
</dbReference>